<name>A0A942I9C0_9HYPH</name>
<gene>
    <name evidence="2" type="ORF">KEU06_11210</name>
</gene>
<reference evidence="2" key="1">
    <citation type="submission" date="2021-04" db="EMBL/GenBank/DDBJ databases">
        <title>Pseudaminobacter soli sp. nov., isolated from paddy soil contaminated by heavy metals.</title>
        <authorList>
            <person name="Zhang K."/>
        </authorList>
    </citation>
    <scope>NUCLEOTIDE SEQUENCE</scope>
    <source>
        <strain evidence="2">19-2017</strain>
    </source>
</reference>
<evidence type="ECO:0008006" key="4">
    <source>
        <dbReference type="Google" id="ProtNLM"/>
    </source>
</evidence>
<keyword evidence="1" id="KW-0175">Coiled coil</keyword>
<dbReference type="AlphaFoldDB" id="A0A942I9C0"/>
<feature type="coiled-coil region" evidence="1">
    <location>
        <begin position="24"/>
        <end position="54"/>
    </location>
</feature>
<evidence type="ECO:0000313" key="2">
    <source>
        <dbReference type="EMBL" id="MBS3649176.1"/>
    </source>
</evidence>
<accession>A0A942I9C0</accession>
<protein>
    <recommendedName>
        <fullName evidence="4">Cell division protein FtsL</fullName>
    </recommendedName>
</protein>
<keyword evidence="3" id="KW-1185">Reference proteome</keyword>
<comment type="caution">
    <text evidence="2">The sequence shown here is derived from an EMBL/GenBank/DDBJ whole genome shotgun (WGS) entry which is preliminary data.</text>
</comment>
<proteinExistence type="predicted"/>
<dbReference type="EMBL" id="JAGWCR010000005">
    <property type="protein sequence ID" value="MBS3649176.1"/>
    <property type="molecule type" value="Genomic_DNA"/>
</dbReference>
<evidence type="ECO:0000313" key="3">
    <source>
        <dbReference type="Proteomes" id="UP000680348"/>
    </source>
</evidence>
<evidence type="ECO:0000256" key="1">
    <source>
        <dbReference type="SAM" id="Coils"/>
    </source>
</evidence>
<organism evidence="2 3">
    <name type="scientific">Pseudaminobacter soli</name>
    <name type="common">ex Zhang et al. 2022</name>
    <dbReference type="NCBI Taxonomy" id="2831468"/>
    <lineage>
        <taxon>Bacteria</taxon>
        <taxon>Pseudomonadati</taxon>
        <taxon>Pseudomonadota</taxon>
        <taxon>Alphaproteobacteria</taxon>
        <taxon>Hyphomicrobiales</taxon>
        <taxon>Phyllobacteriaceae</taxon>
        <taxon>Pseudaminobacter</taxon>
    </lineage>
</organism>
<dbReference type="Proteomes" id="UP000680348">
    <property type="component" value="Unassembled WGS sequence"/>
</dbReference>
<dbReference type="RefSeq" id="WP_188254742.1">
    <property type="nucleotide sequence ID" value="NZ_JABVCF010000005.1"/>
</dbReference>
<sequence>MFRTSDMVLIAVMVAAAAFTYKVKQEAEDQLAAVRKLESQIRLEEDSIVLLKADWSLLTQPARLQKLTEKYQTDLNLQPTDAHQFARIDEIPVRPLDIKEIIGNSLDLLAEGVAVDETTTGAVHE</sequence>